<dbReference type="Proteomes" id="UP001141552">
    <property type="component" value="Unassembled WGS sequence"/>
</dbReference>
<evidence type="ECO:0000313" key="2">
    <source>
        <dbReference type="Proteomes" id="UP001141552"/>
    </source>
</evidence>
<name>A0A9Q0GCJ7_9ROSI</name>
<keyword evidence="2" id="KW-1185">Reference proteome</keyword>
<evidence type="ECO:0000313" key="1">
    <source>
        <dbReference type="EMBL" id="KAJ4846292.1"/>
    </source>
</evidence>
<accession>A0A9Q0GCJ7</accession>
<reference evidence="1" key="1">
    <citation type="submission" date="2022-02" db="EMBL/GenBank/DDBJ databases">
        <authorList>
            <person name="Henning P.M."/>
            <person name="McCubbin A.G."/>
            <person name="Shore J.S."/>
        </authorList>
    </citation>
    <scope>NUCLEOTIDE SEQUENCE</scope>
    <source>
        <strain evidence="1">F60SS</strain>
        <tissue evidence="1">Leaves</tissue>
    </source>
</reference>
<reference evidence="1" key="2">
    <citation type="journal article" date="2023" name="Plants (Basel)">
        <title>Annotation of the Turnera subulata (Passifloraceae) Draft Genome Reveals the S-Locus Evolved after the Divergence of Turneroideae from Passifloroideae in a Stepwise Manner.</title>
        <authorList>
            <person name="Henning P.M."/>
            <person name="Roalson E.H."/>
            <person name="Mir W."/>
            <person name="McCubbin A.G."/>
            <person name="Shore J.S."/>
        </authorList>
    </citation>
    <scope>NUCLEOTIDE SEQUENCE</scope>
    <source>
        <strain evidence="1">F60SS</strain>
    </source>
</reference>
<dbReference type="EMBL" id="JAKUCV010001457">
    <property type="protein sequence ID" value="KAJ4846292.1"/>
    <property type="molecule type" value="Genomic_DNA"/>
</dbReference>
<protein>
    <submittedName>
        <fullName evidence="1">Uncharacterized protein</fullName>
    </submittedName>
</protein>
<gene>
    <name evidence="1" type="ORF">Tsubulata_042175</name>
</gene>
<sequence>VTHLSLFLSFSFSIFSWIWFSFQNKEYPLAGFFSLARFLGTKSWLRNLMMLVGFWI</sequence>
<proteinExistence type="predicted"/>
<organism evidence="1 2">
    <name type="scientific">Turnera subulata</name>
    <dbReference type="NCBI Taxonomy" id="218843"/>
    <lineage>
        <taxon>Eukaryota</taxon>
        <taxon>Viridiplantae</taxon>
        <taxon>Streptophyta</taxon>
        <taxon>Embryophyta</taxon>
        <taxon>Tracheophyta</taxon>
        <taxon>Spermatophyta</taxon>
        <taxon>Magnoliopsida</taxon>
        <taxon>eudicotyledons</taxon>
        <taxon>Gunneridae</taxon>
        <taxon>Pentapetalae</taxon>
        <taxon>rosids</taxon>
        <taxon>fabids</taxon>
        <taxon>Malpighiales</taxon>
        <taxon>Passifloraceae</taxon>
        <taxon>Turnera</taxon>
    </lineage>
</organism>
<comment type="caution">
    <text evidence="1">The sequence shown here is derived from an EMBL/GenBank/DDBJ whole genome shotgun (WGS) entry which is preliminary data.</text>
</comment>
<feature type="non-terminal residue" evidence="1">
    <location>
        <position position="56"/>
    </location>
</feature>
<dbReference type="AlphaFoldDB" id="A0A9Q0GCJ7"/>